<dbReference type="GO" id="GO:0009103">
    <property type="term" value="P:lipopolysaccharide biosynthetic process"/>
    <property type="evidence" value="ECO:0007669"/>
    <property type="project" value="TreeGrafter"/>
</dbReference>
<evidence type="ECO:0000313" key="4">
    <source>
        <dbReference type="Proteomes" id="UP000034616"/>
    </source>
</evidence>
<dbReference type="Pfam" id="PF00534">
    <property type="entry name" value="Glycos_transf_1"/>
    <property type="match status" value="2"/>
</dbReference>
<dbReference type="AlphaFoldDB" id="A0A0G0XFN6"/>
<protein>
    <submittedName>
        <fullName evidence="3">Glycosyl transferase, group 1</fullName>
    </submittedName>
</protein>
<dbReference type="PANTHER" id="PTHR46401">
    <property type="entry name" value="GLYCOSYLTRANSFERASE WBBK-RELATED"/>
    <property type="match status" value="1"/>
</dbReference>
<dbReference type="Gene3D" id="3.40.50.2000">
    <property type="entry name" value="Glycogen Phosphorylase B"/>
    <property type="match status" value="4"/>
</dbReference>
<dbReference type="CDD" id="cd03809">
    <property type="entry name" value="GT4_MtfB-like"/>
    <property type="match status" value="1"/>
</dbReference>
<comment type="caution">
    <text evidence="3">The sequence shown here is derived from an EMBL/GenBank/DDBJ whole genome shotgun (WGS) entry which is preliminary data.</text>
</comment>
<reference evidence="3 4" key="1">
    <citation type="journal article" date="2015" name="Nature">
        <title>rRNA introns, odd ribosomes, and small enigmatic genomes across a large radiation of phyla.</title>
        <authorList>
            <person name="Brown C.T."/>
            <person name="Hug L.A."/>
            <person name="Thomas B.C."/>
            <person name="Sharon I."/>
            <person name="Castelle C.J."/>
            <person name="Singh A."/>
            <person name="Wilkins M.J."/>
            <person name="Williams K.H."/>
            <person name="Banfield J.F."/>
        </authorList>
    </citation>
    <scope>NUCLEOTIDE SEQUENCE [LARGE SCALE GENOMIC DNA]</scope>
</reference>
<dbReference type="EMBL" id="LCAH01000011">
    <property type="protein sequence ID" value="KKR86567.1"/>
    <property type="molecule type" value="Genomic_DNA"/>
</dbReference>
<evidence type="ECO:0000256" key="1">
    <source>
        <dbReference type="ARBA" id="ARBA00022679"/>
    </source>
</evidence>
<dbReference type="InterPro" id="IPR001296">
    <property type="entry name" value="Glyco_trans_1"/>
</dbReference>
<organism evidence="3 4">
    <name type="scientific">Candidatus Uhrbacteria bacterium GW2011_GWC2_41_11</name>
    <dbReference type="NCBI Taxonomy" id="1618985"/>
    <lineage>
        <taxon>Bacteria</taxon>
        <taxon>Candidatus Uhriibacteriota</taxon>
    </lineage>
</organism>
<feature type="domain" description="Glycosyl transferase family 1" evidence="2">
    <location>
        <begin position="190"/>
        <end position="347"/>
    </location>
</feature>
<dbReference type="GO" id="GO:0016757">
    <property type="term" value="F:glycosyltransferase activity"/>
    <property type="evidence" value="ECO:0007669"/>
    <property type="project" value="InterPro"/>
</dbReference>
<dbReference type="SUPFAM" id="SSF53756">
    <property type="entry name" value="UDP-Glycosyltransferase/glycogen phosphorylase"/>
    <property type="match status" value="2"/>
</dbReference>
<dbReference type="Proteomes" id="UP000034616">
    <property type="component" value="Unassembled WGS sequence"/>
</dbReference>
<sequence length="718" mass="82629">MNKILIIHDRFQFRGGAERLVLDLANILHADIVTEFWTETTYPRSEVPHGLTVLDTSEPHMMVFRYFRAQWNFWWKTRKLIQKYDTIIFSGNNCLAAALRPLSQKQTIYYCHTPVRYVYDLLAMRRKAEPSLLKRIFYYDIGKYLIRFFYRLGLARMKTVVTNSKNVQDRLVRFCHTQSLVVYPPIHTERFAWKGQQDFYLSYARLDALKRVDDIVRAFQNMSDKKLVIASGGEDAEHVAELAKGFPNIKLVGWVEDEQLKDLVGNCLATIYIPVDEDFGMTPVESMAAGKPCIGVNDGGLCETIIPEKTGILIPKTYQIEDIIKAVQSMTPERAMLMRADCEEQAEHFSLERFAKNIHALIYTKDKTHIAIDASRSIESVQKTGVEVVSDALLTNLERMRPDTINLTFYTPKMISWLPKNLQQIISHHKFWTILGLSFAMLRDKPHVLFVPVHALPFFCPKKTIRVIHDVSFLRTPEAYCLREQLYMRMDLLRAKYICSDVIVPTEAVKNDLIHLLHWPQEKIVVTGWGIPEIKTTLHNPSKEQTNPFILFIGRIEEKKNVANLIQAFALFHKTHPHWKLILVGKPGYGFEQIIPLLETPGVEHLGYVSEEKKSELLYSASMLALISYEEGFAFPMLEAFQAHIPVIASAIPTLMEIGEDAVLFADPNDIATLASNMKRVADDELLREQLVTRGSEKLKKYSWEKVTEQILKILLKK</sequence>
<evidence type="ECO:0000259" key="2">
    <source>
        <dbReference type="Pfam" id="PF00534"/>
    </source>
</evidence>
<keyword evidence="1 3" id="KW-0808">Transferase</keyword>
<evidence type="ECO:0000313" key="3">
    <source>
        <dbReference type="EMBL" id="KKR86567.1"/>
    </source>
</evidence>
<name>A0A0G0XFN6_9BACT</name>
<feature type="domain" description="Glycosyl transferase family 1" evidence="2">
    <location>
        <begin position="542"/>
        <end position="696"/>
    </location>
</feature>
<dbReference type="PANTHER" id="PTHR46401:SF2">
    <property type="entry name" value="GLYCOSYLTRANSFERASE WBBK-RELATED"/>
    <property type="match status" value="1"/>
</dbReference>
<gene>
    <name evidence="3" type="ORF">UU35_C0011G0020</name>
</gene>
<proteinExistence type="predicted"/>
<accession>A0A0G0XFN6</accession>